<evidence type="ECO:0000256" key="4">
    <source>
        <dbReference type="ARBA" id="ARBA00022692"/>
    </source>
</evidence>
<reference evidence="15" key="2">
    <citation type="submission" date="2021-04" db="EMBL/GenBank/DDBJ databases">
        <authorList>
            <person name="Gilroy R."/>
        </authorList>
    </citation>
    <scope>NUCLEOTIDE SEQUENCE</scope>
    <source>
        <strain evidence="15">ChiHjej12B11-9795</strain>
    </source>
</reference>
<dbReference type="InterPro" id="IPR008969">
    <property type="entry name" value="CarboxyPept-like_regulatory"/>
</dbReference>
<feature type="domain" description="TonB-dependent receptor plug" evidence="14">
    <location>
        <begin position="226"/>
        <end position="333"/>
    </location>
</feature>
<keyword evidence="6 11" id="KW-0798">TonB box</keyword>
<dbReference type="Pfam" id="PF13715">
    <property type="entry name" value="CarbopepD_reg_2"/>
    <property type="match status" value="1"/>
</dbReference>
<dbReference type="Gene3D" id="2.170.130.10">
    <property type="entry name" value="TonB-dependent receptor, plug domain"/>
    <property type="match status" value="1"/>
</dbReference>
<evidence type="ECO:0000259" key="13">
    <source>
        <dbReference type="Pfam" id="PF00593"/>
    </source>
</evidence>
<dbReference type="SUPFAM" id="SSF49464">
    <property type="entry name" value="Carboxypeptidase regulatory domain-like"/>
    <property type="match status" value="1"/>
</dbReference>
<dbReference type="InterPro" id="IPR036942">
    <property type="entry name" value="Beta-barrel_TonB_sf"/>
</dbReference>
<evidence type="ECO:0000256" key="1">
    <source>
        <dbReference type="ARBA" id="ARBA00004571"/>
    </source>
</evidence>
<dbReference type="Gene3D" id="2.40.170.20">
    <property type="entry name" value="TonB-dependent receptor, beta-barrel domain"/>
    <property type="match status" value="1"/>
</dbReference>
<evidence type="ECO:0000256" key="12">
    <source>
        <dbReference type="SAM" id="MobiDB-lite"/>
    </source>
</evidence>
<gene>
    <name evidence="15" type="ORF">H9950_06890</name>
</gene>
<dbReference type="InterPro" id="IPR023996">
    <property type="entry name" value="TonB-dep_OMP_SusC/RagA"/>
</dbReference>
<evidence type="ECO:0000256" key="11">
    <source>
        <dbReference type="RuleBase" id="RU003357"/>
    </source>
</evidence>
<dbReference type="FunFam" id="2.60.40.1120:FF:000003">
    <property type="entry name" value="Outer membrane protein Omp121"/>
    <property type="match status" value="1"/>
</dbReference>
<dbReference type="InterPro" id="IPR023997">
    <property type="entry name" value="TonB-dep_OMP_SusC/RagA_CS"/>
</dbReference>
<reference evidence="15" key="1">
    <citation type="journal article" date="2021" name="PeerJ">
        <title>Extensive microbial diversity within the chicken gut microbiome revealed by metagenomics and culture.</title>
        <authorList>
            <person name="Gilroy R."/>
            <person name="Ravi A."/>
            <person name="Getino M."/>
            <person name="Pursley I."/>
            <person name="Horton D.L."/>
            <person name="Alikhan N.F."/>
            <person name="Baker D."/>
            <person name="Gharbi K."/>
            <person name="Hall N."/>
            <person name="Watson M."/>
            <person name="Adriaenssens E.M."/>
            <person name="Foster-Nyarko E."/>
            <person name="Jarju S."/>
            <person name="Secka A."/>
            <person name="Antonio M."/>
            <person name="Oren A."/>
            <person name="Chaudhuri R.R."/>
            <person name="La Ragione R."/>
            <person name="Hildebrand F."/>
            <person name="Pallen M.J."/>
        </authorList>
    </citation>
    <scope>NUCLEOTIDE SEQUENCE</scope>
    <source>
        <strain evidence="15">ChiHjej12B11-9795</strain>
    </source>
</reference>
<dbReference type="PANTHER" id="PTHR30069:SF29">
    <property type="entry name" value="HEMOGLOBIN AND HEMOGLOBIN-HAPTOGLOBIN-BINDING PROTEIN 1-RELATED"/>
    <property type="match status" value="1"/>
</dbReference>
<feature type="region of interest" description="Disordered" evidence="12">
    <location>
        <begin position="262"/>
        <end position="282"/>
    </location>
</feature>
<feature type="compositionally biased region" description="Polar residues" evidence="12">
    <location>
        <begin position="262"/>
        <end position="278"/>
    </location>
</feature>
<evidence type="ECO:0000259" key="14">
    <source>
        <dbReference type="Pfam" id="PF07715"/>
    </source>
</evidence>
<comment type="subcellular location">
    <subcellularLocation>
        <location evidence="1 10">Cell outer membrane</location>
        <topology evidence="1 10">Multi-pass membrane protein</topology>
    </subcellularLocation>
</comment>
<dbReference type="InterPro" id="IPR000531">
    <property type="entry name" value="Beta-barrel_TonB"/>
</dbReference>
<dbReference type="Pfam" id="PF07715">
    <property type="entry name" value="Plug"/>
    <property type="match status" value="1"/>
</dbReference>
<comment type="caution">
    <text evidence="15">The sequence shown here is derived from an EMBL/GenBank/DDBJ whole genome shotgun (WGS) entry which is preliminary data.</text>
</comment>
<evidence type="ECO:0000313" key="16">
    <source>
        <dbReference type="Proteomes" id="UP000823862"/>
    </source>
</evidence>
<evidence type="ECO:0000256" key="10">
    <source>
        <dbReference type="PROSITE-ProRule" id="PRU01360"/>
    </source>
</evidence>
<name>A0A9D2HUT1_9BACE</name>
<keyword evidence="4 10" id="KW-0812">Transmembrane</keyword>
<keyword evidence="2 10" id="KW-0813">Transport</keyword>
<keyword evidence="7 10" id="KW-0472">Membrane</keyword>
<accession>A0A9D2HUT1</accession>
<evidence type="ECO:0000256" key="2">
    <source>
        <dbReference type="ARBA" id="ARBA00022448"/>
    </source>
</evidence>
<dbReference type="GO" id="GO:0009279">
    <property type="term" value="C:cell outer membrane"/>
    <property type="evidence" value="ECO:0007669"/>
    <property type="project" value="UniProtKB-SubCell"/>
</dbReference>
<dbReference type="InterPro" id="IPR039426">
    <property type="entry name" value="TonB-dep_rcpt-like"/>
</dbReference>
<dbReference type="NCBIfam" id="TIGR04057">
    <property type="entry name" value="SusC_RagA_signa"/>
    <property type="match status" value="1"/>
</dbReference>
<protein>
    <submittedName>
        <fullName evidence="15">TonB-dependent receptor</fullName>
    </submittedName>
</protein>
<keyword evidence="3 10" id="KW-1134">Transmembrane beta strand</keyword>
<evidence type="ECO:0000313" key="15">
    <source>
        <dbReference type="EMBL" id="HJA85900.1"/>
    </source>
</evidence>
<evidence type="ECO:0000256" key="9">
    <source>
        <dbReference type="ARBA" id="ARBA00023237"/>
    </source>
</evidence>
<sequence length="1191" mass="133070">MKNIPLLDFHVQRNPGIKHLFRFARTSAVCFCFGTFAVMSENICAQNAKVNINRKETPVEVILSEIEKQTDYLFVYNKDINVDRLCTVNMQGKTVADILTQMFGPVGVTWKMEGNNIVLTTKDAQQQKGNKQQKQTISGKVVDNTGLPIIGASILEEGTNNGIITDIDGNFKLTLSSPDATISISYIGYITQKLKAEPGKPLNITLKEDNQVLDEVVVVGFGTQKKVNLTGSVSVVTAEEIQQRPVTNLTQALQGTVPGLRITQTDGSLEDSPSINVRGTTTIGQGSSGSPLVLIDGVEGDLNSINPQDVASISVLKDAAASSIYGSRAPFGVILITTKSGNDEGKITVNYNNSFRFGTAINMNHSMNSVDFASWINDTNTNGGAGVYFTPERMDQIVAYHNAKPYGPGSRITANGEILYSISDRGDGSGLWQDGYAYGINDEDYFDLVFKDWTFSQEHNFSINGGNKKLNYYASANYMHQNGMIKIGEDGLTRYNVMLKVNSQVTDWLHFTYSTRFNRQDYKRPAEMTSMLYHNIVRQGWPVLPSYDRNGYLYYSPSPLLGLAEGGEDRWQNDRVSHQVNFTIEPIKNWVTHIDFNYSTYINDRHWDTKELYNHDVNGNPVVVDDTSEVHEGYYKDSYYNFSAYTEYTHLFNDVHNFHIMAGFQAENQKQRQYGLTRVGLLFNDKSQIDMTTGLGPDGSEVTPDVYGSENEWATAGFFGRVNYTFNDKYLLEGNIRADGTSRFRSDNRWKVFPSVSVGWNLAREAFFEPLADKVDMLKLRVSFGTLGNQNTTNWYQTYQTMSVGASNGSWLMNGRQPNTAYAPGLVSEDLTWETIQTTNIGLDWSLLNNRLTGSFEYYIRDTKDMVGYAPELPNILGTSVPVTNNTDLRTKGWELTLGWRDQLNNGLSYGVAFNLSDARTKITRYPNNPSNDIWSYIPGREIGEIWGYTTVGLARTDEEMQQHLATLPNGGQDALGSDWRAGDIMYADLNGDGYISSGSERLGDTGDLSVIGNTTPRFLFGLDLNASWKGFDLRAFFQGVMKRDIWNGGVFTFGATGGGMWQATGIEAVSDYFRNENTWSVQEGYMDANTDAYLPRPLYSNKNLQTQTRYLQNAAYIRLKNLQIGYTIPATITQRWGISNLRIFFSGENLWTASGVDKQYDPETLTGGYEGEGIGYPLQKTLSFGLNITL</sequence>
<dbReference type="NCBIfam" id="TIGR04056">
    <property type="entry name" value="OMP_RagA_SusC"/>
    <property type="match status" value="1"/>
</dbReference>
<keyword evidence="5" id="KW-0732">Signal</keyword>
<comment type="similarity">
    <text evidence="10 11">Belongs to the TonB-dependent receptor family.</text>
</comment>
<evidence type="ECO:0000256" key="3">
    <source>
        <dbReference type="ARBA" id="ARBA00022452"/>
    </source>
</evidence>
<dbReference type="PANTHER" id="PTHR30069">
    <property type="entry name" value="TONB-DEPENDENT OUTER MEMBRANE RECEPTOR"/>
    <property type="match status" value="1"/>
</dbReference>
<dbReference type="EMBL" id="DWZI01000036">
    <property type="protein sequence ID" value="HJA85900.1"/>
    <property type="molecule type" value="Genomic_DNA"/>
</dbReference>
<evidence type="ECO:0000256" key="6">
    <source>
        <dbReference type="ARBA" id="ARBA00023077"/>
    </source>
</evidence>
<keyword evidence="9 10" id="KW-0998">Cell outer membrane</keyword>
<proteinExistence type="inferred from homology"/>
<dbReference type="GO" id="GO:0015344">
    <property type="term" value="F:siderophore uptake transmembrane transporter activity"/>
    <property type="evidence" value="ECO:0007669"/>
    <property type="project" value="TreeGrafter"/>
</dbReference>
<keyword evidence="8 15" id="KW-0675">Receptor</keyword>
<dbReference type="InterPro" id="IPR012910">
    <property type="entry name" value="Plug_dom"/>
</dbReference>
<dbReference type="Gene3D" id="2.60.40.1120">
    <property type="entry name" value="Carboxypeptidase-like, regulatory domain"/>
    <property type="match status" value="1"/>
</dbReference>
<feature type="domain" description="TonB-dependent receptor-like beta-barrel" evidence="13">
    <location>
        <begin position="550"/>
        <end position="1035"/>
    </location>
</feature>
<dbReference type="GO" id="GO:0044718">
    <property type="term" value="P:siderophore transmembrane transport"/>
    <property type="evidence" value="ECO:0007669"/>
    <property type="project" value="TreeGrafter"/>
</dbReference>
<dbReference type="Proteomes" id="UP000823862">
    <property type="component" value="Unassembled WGS sequence"/>
</dbReference>
<evidence type="ECO:0000256" key="5">
    <source>
        <dbReference type="ARBA" id="ARBA00022729"/>
    </source>
</evidence>
<dbReference type="AlphaFoldDB" id="A0A9D2HUT1"/>
<evidence type="ECO:0000256" key="8">
    <source>
        <dbReference type="ARBA" id="ARBA00023170"/>
    </source>
</evidence>
<dbReference type="FunFam" id="2.170.130.10:FF:000024">
    <property type="entry name" value="Outer membrane protein"/>
    <property type="match status" value="1"/>
</dbReference>
<dbReference type="InterPro" id="IPR037066">
    <property type="entry name" value="Plug_dom_sf"/>
</dbReference>
<organism evidence="15 16">
    <name type="scientific">Candidatus Bacteroides avicola</name>
    <dbReference type="NCBI Taxonomy" id="2838468"/>
    <lineage>
        <taxon>Bacteria</taxon>
        <taxon>Pseudomonadati</taxon>
        <taxon>Bacteroidota</taxon>
        <taxon>Bacteroidia</taxon>
        <taxon>Bacteroidales</taxon>
        <taxon>Bacteroidaceae</taxon>
        <taxon>Bacteroides</taxon>
    </lineage>
</organism>
<dbReference type="Pfam" id="PF00593">
    <property type="entry name" value="TonB_dep_Rec_b-barrel"/>
    <property type="match status" value="1"/>
</dbReference>
<evidence type="ECO:0000256" key="7">
    <source>
        <dbReference type="ARBA" id="ARBA00023136"/>
    </source>
</evidence>
<dbReference type="PROSITE" id="PS52016">
    <property type="entry name" value="TONB_DEPENDENT_REC_3"/>
    <property type="match status" value="1"/>
</dbReference>
<dbReference type="SUPFAM" id="SSF56935">
    <property type="entry name" value="Porins"/>
    <property type="match status" value="1"/>
</dbReference>